<dbReference type="InterPro" id="IPR002523">
    <property type="entry name" value="MgTranspt_CorA/ZnTranspt_ZntB"/>
</dbReference>
<dbReference type="GO" id="GO:0046873">
    <property type="term" value="F:metal ion transmembrane transporter activity"/>
    <property type="evidence" value="ECO:0007669"/>
    <property type="project" value="InterPro"/>
</dbReference>
<feature type="region of interest" description="Disordered" evidence="5">
    <location>
        <begin position="147"/>
        <end position="188"/>
    </location>
</feature>
<evidence type="ECO:0000256" key="4">
    <source>
        <dbReference type="ARBA" id="ARBA00023136"/>
    </source>
</evidence>
<keyword evidence="8" id="KW-1185">Reference proteome</keyword>
<evidence type="ECO:0000256" key="5">
    <source>
        <dbReference type="SAM" id="MobiDB-lite"/>
    </source>
</evidence>
<feature type="transmembrane region" description="Helical" evidence="6">
    <location>
        <begin position="888"/>
        <end position="912"/>
    </location>
</feature>
<organism evidence="7 8">
    <name type="scientific">Monilinia fructicola</name>
    <name type="common">Brown rot fungus</name>
    <name type="synonym">Ciboria fructicola</name>
    <dbReference type="NCBI Taxonomy" id="38448"/>
    <lineage>
        <taxon>Eukaryota</taxon>
        <taxon>Fungi</taxon>
        <taxon>Dikarya</taxon>
        <taxon>Ascomycota</taxon>
        <taxon>Pezizomycotina</taxon>
        <taxon>Leotiomycetes</taxon>
        <taxon>Helotiales</taxon>
        <taxon>Sclerotiniaceae</taxon>
        <taxon>Monilinia</taxon>
    </lineage>
</organism>
<accession>A0A5M9JL33</accession>
<dbReference type="InterPro" id="IPR045863">
    <property type="entry name" value="CorA_TM1_TM2"/>
</dbReference>
<dbReference type="AlphaFoldDB" id="A0A5M9JL33"/>
<feature type="region of interest" description="Disordered" evidence="5">
    <location>
        <begin position="546"/>
        <end position="584"/>
    </location>
</feature>
<feature type="region of interest" description="Disordered" evidence="5">
    <location>
        <begin position="218"/>
        <end position="242"/>
    </location>
</feature>
<evidence type="ECO:0000256" key="3">
    <source>
        <dbReference type="ARBA" id="ARBA00022989"/>
    </source>
</evidence>
<evidence type="ECO:0000256" key="2">
    <source>
        <dbReference type="ARBA" id="ARBA00022692"/>
    </source>
</evidence>
<comment type="subcellular location">
    <subcellularLocation>
        <location evidence="1">Membrane</location>
        <topology evidence="1">Multi-pass membrane protein</topology>
    </subcellularLocation>
</comment>
<feature type="compositionally biased region" description="Basic residues" evidence="5">
    <location>
        <begin position="159"/>
        <end position="185"/>
    </location>
</feature>
<name>A0A5M9JL33_MONFR</name>
<keyword evidence="2 6" id="KW-0812">Transmembrane</keyword>
<keyword evidence="3 6" id="KW-1133">Transmembrane helix</keyword>
<dbReference type="VEuPathDB" id="FungiDB:MFRU_005g03200"/>
<dbReference type="SUPFAM" id="SSF144083">
    <property type="entry name" value="Magnesium transport protein CorA, transmembrane region"/>
    <property type="match status" value="1"/>
</dbReference>
<feature type="region of interest" description="Disordered" evidence="5">
    <location>
        <begin position="74"/>
        <end position="106"/>
    </location>
</feature>
<protein>
    <submittedName>
        <fullName evidence="7">Uncharacterized protein</fullName>
    </submittedName>
</protein>
<feature type="region of interest" description="Disordered" evidence="5">
    <location>
        <begin position="821"/>
        <end position="840"/>
    </location>
</feature>
<gene>
    <name evidence="7" type="ORF">EYC84_002526</name>
</gene>
<proteinExistence type="predicted"/>
<evidence type="ECO:0000313" key="8">
    <source>
        <dbReference type="Proteomes" id="UP000322873"/>
    </source>
</evidence>
<dbReference type="EMBL" id="VICG01000007">
    <property type="protein sequence ID" value="KAA8570208.1"/>
    <property type="molecule type" value="Genomic_DNA"/>
</dbReference>
<dbReference type="GO" id="GO:0016020">
    <property type="term" value="C:membrane"/>
    <property type="evidence" value="ECO:0007669"/>
    <property type="project" value="UniProtKB-SubCell"/>
</dbReference>
<keyword evidence="4 6" id="KW-0472">Membrane</keyword>
<comment type="caution">
    <text evidence="7">The sequence shown here is derived from an EMBL/GenBank/DDBJ whole genome shotgun (WGS) entry which is preliminary data.</text>
</comment>
<feature type="compositionally biased region" description="Polar residues" evidence="5">
    <location>
        <begin position="830"/>
        <end position="840"/>
    </location>
</feature>
<feature type="transmembrane region" description="Helical" evidence="6">
    <location>
        <begin position="924"/>
        <end position="944"/>
    </location>
</feature>
<reference evidence="7 8" key="1">
    <citation type="submission" date="2019-06" db="EMBL/GenBank/DDBJ databases">
        <title>Genome Sequence of the Brown Rot Fungal Pathogen Monilinia fructicola.</title>
        <authorList>
            <person name="De Miccolis Angelini R.M."/>
            <person name="Landi L."/>
            <person name="Abate D."/>
            <person name="Pollastro S."/>
            <person name="Romanazzi G."/>
            <person name="Faretra F."/>
        </authorList>
    </citation>
    <scope>NUCLEOTIDE SEQUENCE [LARGE SCALE GENOMIC DNA]</scope>
    <source>
        <strain evidence="7 8">Mfrc123</strain>
    </source>
</reference>
<feature type="region of interest" description="Disordered" evidence="5">
    <location>
        <begin position="1"/>
        <end position="22"/>
    </location>
</feature>
<dbReference type="Proteomes" id="UP000322873">
    <property type="component" value="Unassembled WGS sequence"/>
</dbReference>
<evidence type="ECO:0000256" key="6">
    <source>
        <dbReference type="SAM" id="Phobius"/>
    </source>
</evidence>
<feature type="compositionally biased region" description="Polar residues" evidence="5">
    <location>
        <begin position="554"/>
        <end position="584"/>
    </location>
</feature>
<evidence type="ECO:0000313" key="7">
    <source>
        <dbReference type="EMBL" id="KAA8570208.1"/>
    </source>
</evidence>
<dbReference type="Gene3D" id="1.20.58.340">
    <property type="entry name" value="Magnesium transport protein CorA, transmembrane region"/>
    <property type="match status" value="1"/>
</dbReference>
<evidence type="ECO:0000256" key="1">
    <source>
        <dbReference type="ARBA" id="ARBA00004141"/>
    </source>
</evidence>
<dbReference type="Pfam" id="PF01544">
    <property type="entry name" value="CorA"/>
    <property type="match status" value="1"/>
</dbReference>
<sequence>MARHGDDSYDLLQNPGPRRAETFPVRFNETPSRIPEIGVYRRRTREQRYTGERFPPRGTVIDKDETHHLYNDQRTAQFPRRTLSPSPARPEFSRARSRSPSLTSIERRRANESTYNDIVHQSTAYYNAGPSPEYIIRDRTGERYTSAGAAARSSPYYTRHARRSRSNSRNRYRYSRSRSSSHGRVHNLNSYDVRHGGLAGQTMEFDFEIVYARSENTQDSSSGRFEEVPLPPLQPHSSSTVPCPKIDRIIKSHYTGDGMMGGMHSVEFSVAAGQATSAGRMPLPLFNFIRFEDSSMDFDGFQSGILNLDGLKENERFAISKLMERVKRRYDKTLQVSSRIKIRRMIPKLLQEPIRNETPVPASRSRKLVWLCLPYFSLQKYTSSDVKSSSHPPQTLLQTRQSMTPKERDLKQAAWFLILDDSFIISCAGLSTAQLIDNSVSIVPYRNKNPVSPMRTLLVSSSGSTLWSFPLEECKTWIVRNLNVIFHLELYSNQCYFRIFVKHFLELWPLGFEFSYNESTITPSDWPRIFKQAERSRVDLQLKSRHQNTKEEGASNQSNVNIADSNAPTPDCNQKNFDSQSSHPSKATKTLLLNEFHIFSWMNTHIEVPDSSKTARDSSTPNFKAGVNEILLQKDLQEIDDYLLQATSLRERFAYKASPRHTRKQFYDVLAEVESKVQVDQSLQTTYELQVELANAAEAVFGFFLSPQQSGPTIEKYWGPLYDIILEFDIDADPINREHQGRITDLKQEIAVILETLETQRAILDDAQNAQLRPHFQDGRLNRVVHAPKYEYRPSTFVEPHTRNTMSETPINHPEYYEVDLGIRTPSPPKNQSSPDNSRGVQGLLFRESLALIEERIKVFHDINDRATYLEDWNLRSIDTNKDRQETAIYAFTIVTIIFLPLSTVASILGMNTNDVRNMELTQWLFWVIAIPLTLIIIGLVLIWSDEWHNFRSAFSNLWGKGTKRRHVRLPEDYARMEPMTGLSIAPKARASGIYPGYYPPRPGPMPRLRRPSALFAGREYAPGGY</sequence>